<dbReference type="InterPro" id="IPR036850">
    <property type="entry name" value="NDK-like_dom_sf"/>
</dbReference>
<dbReference type="EMBL" id="PEZI01000043">
    <property type="protein sequence ID" value="PIS14546.1"/>
    <property type="molecule type" value="Genomic_DNA"/>
</dbReference>
<dbReference type="Pfam" id="PF00334">
    <property type="entry name" value="NDK"/>
    <property type="match status" value="1"/>
</dbReference>
<dbReference type="AlphaFoldDB" id="A0A2H0WPH4"/>
<reference evidence="4" key="1">
    <citation type="submission" date="2017-09" db="EMBL/GenBank/DDBJ databases">
        <title>Depth-based differentiation of microbial function through sediment-hosted aquifers and enrichment of novel symbionts in the deep terrestrial subsurface.</title>
        <authorList>
            <person name="Probst A.J."/>
            <person name="Ladd B."/>
            <person name="Jarett J.K."/>
            <person name="Geller-Mcgrath D.E."/>
            <person name="Sieber C.M.K."/>
            <person name="Emerson J.B."/>
            <person name="Anantharaman K."/>
            <person name="Thomas B.C."/>
            <person name="Malmstrom R."/>
            <person name="Stieglmeier M."/>
            <person name="Klingl A."/>
            <person name="Woyke T."/>
            <person name="Ryan C.M."/>
            <person name="Banfield J.F."/>
        </authorList>
    </citation>
    <scope>NUCLEOTIDE SEQUENCE [LARGE SCALE GENOMIC DNA]</scope>
</reference>
<feature type="domain" description="Nucleoside diphosphate kinase-like" evidence="2">
    <location>
        <begin position="10"/>
        <end position="170"/>
    </location>
</feature>
<evidence type="ECO:0000259" key="2">
    <source>
        <dbReference type="SMART" id="SM00562"/>
    </source>
</evidence>
<dbReference type="Gene3D" id="3.30.70.141">
    <property type="entry name" value="Nucleoside diphosphate kinase-like domain"/>
    <property type="match status" value="1"/>
</dbReference>
<dbReference type="PROSITE" id="PS51374">
    <property type="entry name" value="NDPK_LIKE"/>
    <property type="match status" value="1"/>
</dbReference>
<proteinExistence type="inferred from homology"/>
<evidence type="ECO:0000313" key="4">
    <source>
        <dbReference type="Proteomes" id="UP000230775"/>
    </source>
</evidence>
<comment type="caution">
    <text evidence="1">Lacks conserved residue(s) required for the propagation of feature annotation.</text>
</comment>
<gene>
    <name evidence="3" type="ORF">COT64_02055</name>
</gene>
<evidence type="ECO:0000256" key="1">
    <source>
        <dbReference type="PROSITE-ProRule" id="PRU00706"/>
    </source>
</evidence>
<dbReference type="SUPFAM" id="SSF54919">
    <property type="entry name" value="Nucleoside diphosphate kinase, NDK"/>
    <property type="match status" value="1"/>
</dbReference>
<protein>
    <recommendedName>
        <fullName evidence="2">Nucleoside diphosphate kinase-like domain-containing protein</fullName>
    </recommendedName>
</protein>
<dbReference type="SMART" id="SM00562">
    <property type="entry name" value="NDK"/>
    <property type="match status" value="1"/>
</dbReference>
<dbReference type="InterPro" id="IPR034907">
    <property type="entry name" value="NDK-like_dom"/>
</dbReference>
<organism evidence="3 4">
    <name type="scientific">Candidatus Shapirobacteria bacterium CG09_land_8_20_14_0_10_39_12</name>
    <dbReference type="NCBI Taxonomy" id="1974885"/>
    <lineage>
        <taxon>Bacteria</taxon>
        <taxon>Candidatus Shapironibacteriota</taxon>
    </lineage>
</organism>
<dbReference type="Proteomes" id="UP000230775">
    <property type="component" value="Unassembled WGS sequence"/>
</dbReference>
<comment type="caution">
    <text evidence="3">The sequence shown here is derived from an EMBL/GenBank/DDBJ whole genome shotgun (WGS) entry which is preliminary data.</text>
</comment>
<comment type="similarity">
    <text evidence="1">Belongs to the NDK family.</text>
</comment>
<evidence type="ECO:0000313" key="3">
    <source>
        <dbReference type="EMBL" id="PIS14546.1"/>
    </source>
</evidence>
<sequence length="199" mass="22933">MSVENKPSHENYSVAIIKPDAFRDYLSEMIISDFERAGLSVIFRKEMILNESKAKAIYSEHQTPESYHFGVKSLLLEDRLGNRLPCMLLILQSNTGNNALQETQKAKGRTDKDGIRAKYRKYFWYELEEMGYSGDELKLMLSRNRLHVPANHEAAARTLTILLTEKDIESIRSRAPEFGSWIKSFMINNVYSLAPLRNP</sequence>
<accession>A0A2H0WPH4</accession>
<name>A0A2H0WPH4_9BACT</name>